<evidence type="ECO:0000259" key="3">
    <source>
        <dbReference type="SMART" id="SM00912"/>
    </source>
</evidence>
<dbReference type="SMART" id="SM00912">
    <property type="entry name" value="Haemagg_act"/>
    <property type="match status" value="1"/>
</dbReference>
<feature type="domain" description="Filamentous haemagglutinin FhaB/tRNA nuclease CdiA-like TPS" evidence="3">
    <location>
        <begin position="57"/>
        <end position="177"/>
    </location>
</feature>
<feature type="region of interest" description="Disordered" evidence="1">
    <location>
        <begin position="2535"/>
        <end position="2556"/>
    </location>
</feature>
<dbReference type="RefSeq" id="WP_165760003.1">
    <property type="nucleotide sequence ID" value="NZ_JOMQ01000027.1"/>
</dbReference>
<feature type="signal peptide" evidence="2">
    <location>
        <begin position="1"/>
        <end position="31"/>
    </location>
</feature>
<feature type="non-terminal residue" evidence="4">
    <location>
        <position position="2598"/>
    </location>
</feature>
<dbReference type="NCBIfam" id="TIGR01731">
    <property type="entry name" value="fil_hemag_20aa"/>
    <property type="match status" value="31"/>
</dbReference>
<accession>A0A1Z5YV21</accession>
<evidence type="ECO:0000256" key="2">
    <source>
        <dbReference type="SAM" id="SignalP"/>
    </source>
</evidence>
<name>A0A1Z5YV21_9PROT</name>
<dbReference type="InterPro" id="IPR025157">
    <property type="entry name" value="Hemagglutinin_rpt"/>
</dbReference>
<feature type="region of interest" description="Disordered" evidence="1">
    <location>
        <begin position="2062"/>
        <end position="2086"/>
    </location>
</feature>
<sequence>MVLQSLKRFFRQAVATTTSLSLALAPAIANAQQAAPSIVIDNRTNPSAPSPSLDRTANGVQQLNIATPNGAGLSHNMFTQYGVEQKGLILNNATKATQTQLGGYVYGNANLHGKAANVILNEVTGTQASQMLGYTEVAGQKANVVVANPNGITCNGCGFINTDRVSLATGHPEIDASGKLSALTVSDGLIAFEGKGGDFTAVPVLDILSRRVMLDAKVTAQTARLVAGRSRFDYETGTVHALKSDGSKTPEFAIDSTALGGMYAGQISMIVNEAGAGVRVNGTMAANAGDMTLTADGRLVLNGTMAASGSVGVQAAGVDNTGTLQSGADTHLASSADIQNKGSVSAGQGLTVSGTSLTNNGALTAAGKDGASFVVAGDVRNSGKVGADQGPLSLQASSLTTEAGSKLASAGDMTVKIEKSVSNTGQISTATGALRLTAASLANRGQGFIGAGGDLAVSVGEYQGEAGSALKAETALTLVSTGSVQNSGLISTNADLNVTAASLVNNGTLYGAASTTVQADQGVTNTAGQIGSGSGLLSVTAADLNNGSGKIIAQSGAIGLSAGRVDNRAGVIQGQGDVVLSARTLDNRQAGSVQSLGGSLTLGDGADPMQDLLNQGGVLGAAQTLSLNTDAYESDASSQLTSTGVLTLVMAGTLDNGGTLSGDKGFDLTVGGFRNEASGILAAKSGDGTLRVTGSDRVVNAGALETLTSGSLLSIESGGDFTNTGRVIGSGAVSVAAQGAVSNTGQMSALGGDLSLRAASFDNEATFAAAGDLSAGVAHDLTNTGAIYGVGSVVLGAGGVLKNAAVSGAQAGTTGSIDAKSGNVLIAAQTLENSGGGAIVAAAGGLGLSAEDVTNSASVLQGQTGVLIKADRLTNTDQGEILAQAGALGVQGFSASDAQTILNTGILQAQTGLGLQAGALTNRSGTILSVAGPVALDLTGALENEGGIIQSASDMTVRAGSYTSDVTSVINAANTLDAAFTGGVDDVGHIVAGNGLSLSAASVTTHGANKEDDVAVIGSTSGNVTITTQALQNAGSLLAEGAGATLSVAVTGDMTSSGTVIARRGSADLMVGSLENSGLIEAVDSASVKAVQSLTNTGTLFAGTDLTAQSKGTFSNASGQIGGATVSLNSAGVFENTGGKVVSQTGDLTLGAASVQNESGVLQGQGNVTLTADGLDNRKGMVQAVAGALSVASADGAPGAILNTNGILQAEQTVSLAFSQLENTNGSLLALGQGMTLAGTTSSDITNTGGQIASNGDLRLTGRQYDGQGLSSVLKTVGALSVTLSDALHNGGKFVSGGAMTVTAGSVANDNEAVLGTADGALALALTGTDGLSNAGTIQSKGTGQTVSITAASLSNTSTGSVLSNGAQNLTLTGALENAGKLVSFNSPLSIQAGSLINSNQIEAGGDLTLKSTGTLTNTGLLYGLTGAAISAATVENTSGQAGVQSGVLSVTADQIHNGQAGRLVASAGQVALTAQGIANDNGLIEAAGDVTLLTSSLNNAAGKVISDHGALMLERTADGAGAGEVINTSGALQAGTDLTVYATTVENKSGTILTQGGNLTLTGGADGSALHSVVDNAGTLQAAQDLTLTTDSLTGASSLSAGRDLAFTTAQGQSAPMLFSAGRNASVQLGGTYEIQAGSGVIAGGDASIRASSITNAGALMAGGNLTVQTPGAIINTGLMEGTTGLALAVDGALTNTQGAILSDAGSISIGGLSGQYAGDVLNQSGEIMAGSAAGDVTIHAASLTNEILGGVQVLVDQVVYDRKYTVGEDALANPPALSANQGQVEKYYNHVMKIYVPTEWSSPDGKPGTGYYIVALDGARASDYVEVKGVGSTATAQNAPALLDAGRNLTIETTGGIVNDASHIAAGQDITVTGGSLTNTGYQQEIEWTLTEQSPNLKRWFIPSSSDNFKDPDPASVSESAGYPGWMLKNGGPYTQIWGNFQSSALNGTIVAGGNLTGTVTGVLDNNAVVVHATADVLAANSQYGGGTPSGLQPGSTAAAVNGGSLTLPTTGQFADASAQTGAGTGAASAVSGNGLSGGAGTGVASATGAGGSSTVLPSFGGVLTPEGHESGTTAAQHLSLPGFTGTTDPSTAQLIASVPAGKALYVPTSNSDAHYLIETNPAYTSLTAFHGSEYLLDRLGDQPQDYTFLGDSAFEQQYVQQQILTATGQTFLGGTYNTASSQMQALLDNAANESSQLGLTLGQGLSSAQQAALTSDIVWYQNEEVDGKTVLVPKLYLAPGHEALTDTTISGRNVSLTAGSITNSGTISAQDSLSLKTTTGDITNTGTLSGGTVSLTAQDGSIINSDTLNTYLVQGGNQQQIASFGTITAKSAVSLFAGNNITFNGGAVTTGGDLSLLAGEGITLGTTTVRQAASVSGKGLSESGSAVQNYGTTLNVGGDALLEALGGDLKSAGASIVSNGSTSLYAAKTLDLGSVTNSQSHAVSGEKSGFLTHSRFSESQSSSTEQGTTIAAGGSLNVVSGGDMSVKGVVGSAGDASFRSGGSFTESATHSTSSAEASHHVAGFHMSTQGASGTVGYGSRTDEQSVQTSTYTPSVIGSTNGSVKIEANGPVKIDGSAIAAAQDIGISGSSVAFTT</sequence>
<dbReference type="InterPro" id="IPR011050">
    <property type="entry name" value="Pectin_lyase_fold/virulence"/>
</dbReference>
<dbReference type="EMBL" id="JOMQ01000027">
    <property type="protein sequence ID" value="OUJ02586.1"/>
    <property type="molecule type" value="Genomic_DNA"/>
</dbReference>
<gene>
    <name evidence="4" type="ORF">HK14_05455</name>
</gene>
<organism evidence="4 5">
    <name type="scientific">Acetobacter cibinongensis</name>
    <dbReference type="NCBI Taxonomy" id="146475"/>
    <lineage>
        <taxon>Bacteria</taxon>
        <taxon>Pseudomonadati</taxon>
        <taxon>Pseudomonadota</taxon>
        <taxon>Alphaproteobacteria</taxon>
        <taxon>Acetobacterales</taxon>
        <taxon>Acetobacteraceae</taxon>
        <taxon>Acetobacter</taxon>
    </lineage>
</organism>
<dbReference type="InterPro" id="IPR012334">
    <property type="entry name" value="Pectin_lyas_fold"/>
</dbReference>
<dbReference type="Proteomes" id="UP000196086">
    <property type="component" value="Unassembled WGS sequence"/>
</dbReference>
<protein>
    <recommendedName>
        <fullName evidence="3">Filamentous haemagglutinin FhaB/tRNA nuclease CdiA-like TPS domain-containing protein</fullName>
    </recommendedName>
</protein>
<dbReference type="InterPro" id="IPR008638">
    <property type="entry name" value="FhaB/CdiA-like_TPS"/>
</dbReference>
<dbReference type="GO" id="GO:0003824">
    <property type="term" value="F:catalytic activity"/>
    <property type="evidence" value="ECO:0007669"/>
    <property type="project" value="UniProtKB-ARBA"/>
</dbReference>
<feature type="chain" id="PRO_5013006884" description="Filamentous haemagglutinin FhaB/tRNA nuclease CdiA-like TPS domain-containing protein" evidence="2">
    <location>
        <begin position="32"/>
        <end position="2598"/>
    </location>
</feature>
<evidence type="ECO:0000256" key="1">
    <source>
        <dbReference type="SAM" id="MobiDB-lite"/>
    </source>
</evidence>
<keyword evidence="2" id="KW-0732">Signal</keyword>
<dbReference type="Pfam" id="PF13332">
    <property type="entry name" value="Fil_haemagg_2"/>
    <property type="match status" value="1"/>
</dbReference>
<dbReference type="Gene3D" id="2.160.20.10">
    <property type="entry name" value="Single-stranded right-handed beta-helix, Pectin lyase-like"/>
    <property type="match status" value="1"/>
</dbReference>
<dbReference type="SUPFAM" id="SSF51126">
    <property type="entry name" value="Pectin lyase-like"/>
    <property type="match status" value="1"/>
</dbReference>
<dbReference type="NCBIfam" id="TIGR01901">
    <property type="entry name" value="adhes_NPXG"/>
    <property type="match status" value="1"/>
</dbReference>
<feature type="compositionally biased region" description="Polar residues" evidence="1">
    <location>
        <begin position="2547"/>
        <end position="2556"/>
    </location>
</feature>
<dbReference type="Pfam" id="PF05860">
    <property type="entry name" value="TPS"/>
    <property type="match status" value="1"/>
</dbReference>
<dbReference type="Pfam" id="PF05594">
    <property type="entry name" value="Fil_haemagg"/>
    <property type="match status" value="14"/>
</dbReference>
<comment type="caution">
    <text evidence="4">The sequence shown here is derived from an EMBL/GenBank/DDBJ whole genome shotgun (WGS) entry which is preliminary data.</text>
</comment>
<proteinExistence type="predicted"/>
<reference evidence="4 5" key="1">
    <citation type="submission" date="2014-06" db="EMBL/GenBank/DDBJ databases">
        <authorList>
            <person name="Ju J."/>
            <person name="Zhang J."/>
        </authorList>
    </citation>
    <scope>NUCLEOTIDE SEQUENCE [LARGE SCALE GENOMIC DNA]</scope>
    <source>
        <strain evidence="4 5">DsW_47</strain>
    </source>
</reference>
<dbReference type="InterPro" id="IPR008619">
    <property type="entry name" value="Filamentous_hemagglutn_rpt"/>
</dbReference>
<evidence type="ECO:0000313" key="4">
    <source>
        <dbReference type="EMBL" id="OUJ02586.1"/>
    </source>
</evidence>
<dbReference type="InterPro" id="IPR010069">
    <property type="entry name" value="CdiA_FHA1_rpt"/>
</dbReference>
<evidence type="ECO:0000313" key="5">
    <source>
        <dbReference type="Proteomes" id="UP000196086"/>
    </source>
</evidence>